<organism evidence="1 2">
    <name type="scientific">Neobacillus novalis</name>
    <dbReference type="NCBI Taxonomy" id="220687"/>
    <lineage>
        <taxon>Bacteria</taxon>
        <taxon>Bacillati</taxon>
        <taxon>Bacillota</taxon>
        <taxon>Bacilli</taxon>
        <taxon>Bacillales</taxon>
        <taxon>Bacillaceae</taxon>
        <taxon>Neobacillus</taxon>
    </lineage>
</organism>
<dbReference type="KEGG" id="nnv:QNH39_04205"/>
<name>A0AA95SDG5_9BACI</name>
<accession>A0AA95SDG5</accession>
<gene>
    <name evidence="1" type="ORF">QNH39_04205</name>
</gene>
<evidence type="ECO:0000313" key="1">
    <source>
        <dbReference type="EMBL" id="WHY87073.1"/>
    </source>
</evidence>
<dbReference type="Proteomes" id="UP001178288">
    <property type="component" value="Chromosome"/>
</dbReference>
<protein>
    <submittedName>
        <fullName evidence="1">Uncharacterized protein</fullName>
    </submittedName>
</protein>
<proteinExistence type="predicted"/>
<sequence>MDYAIIGGFYVQFYKCKGLLKMDTRERFRAKTIEGFWETFNNWKEEYPEEYEETFKEGFKSEKLSIYINTVSFTITNYPDEDFIHVVIRLNFEYDDSVIGEYRMVFDYETGEVDDDIFSVY</sequence>
<dbReference type="AlphaFoldDB" id="A0AA95SDG5"/>
<reference evidence="1" key="1">
    <citation type="submission" date="2023-05" db="EMBL/GenBank/DDBJ databases">
        <title>Comparative genomics of Bacillaceae isolates and their secondary metabolite potential.</title>
        <authorList>
            <person name="Song L."/>
            <person name="Nielsen L.J."/>
            <person name="Mohite O."/>
            <person name="Xu X."/>
            <person name="Weber T."/>
            <person name="Kovacs A.T."/>
        </authorList>
    </citation>
    <scope>NUCLEOTIDE SEQUENCE</scope>
    <source>
        <strain evidence="1">XLM17</strain>
    </source>
</reference>
<dbReference type="EMBL" id="CP126114">
    <property type="protein sequence ID" value="WHY87073.1"/>
    <property type="molecule type" value="Genomic_DNA"/>
</dbReference>
<dbReference type="RefSeq" id="WP_066082928.1">
    <property type="nucleotide sequence ID" value="NZ_CP126114.1"/>
</dbReference>
<keyword evidence="2" id="KW-1185">Reference proteome</keyword>
<evidence type="ECO:0000313" key="2">
    <source>
        <dbReference type="Proteomes" id="UP001178288"/>
    </source>
</evidence>